<gene>
    <name evidence="1" type="ORF">LCGC14_2905950</name>
</gene>
<proteinExistence type="predicted"/>
<accession>A0A0F9AJ84</accession>
<dbReference type="AlphaFoldDB" id="A0A0F9AJ84"/>
<comment type="caution">
    <text evidence="1">The sequence shown here is derived from an EMBL/GenBank/DDBJ whole genome shotgun (WGS) entry which is preliminary data.</text>
</comment>
<organism evidence="1">
    <name type="scientific">marine sediment metagenome</name>
    <dbReference type="NCBI Taxonomy" id="412755"/>
    <lineage>
        <taxon>unclassified sequences</taxon>
        <taxon>metagenomes</taxon>
        <taxon>ecological metagenomes</taxon>
    </lineage>
</organism>
<protein>
    <submittedName>
        <fullName evidence="1">Uncharacterized protein</fullName>
    </submittedName>
</protein>
<sequence length="81" mass="8932">MTQTERDKMLIRLDIGVNGNGAKGLTGRVEDLEDWKETRPRECPSQKPDRGTILLQRTVEVGVIGTILTAGNLAGKALGWW</sequence>
<evidence type="ECO:0000313" key="1">
    <source>
        <dbReference type="EMBL" id="KKK72231.1"/>
    </source>
</evidence>
<dbReference type="EMBL" id="LAZR01057352">
    <property type="protein sequence ID" value="KKK72231.1"/>
    <property type="molecule type" value="Genomic_DNA"/>
</dbReference>
<name>A0A0F9AJ84_9ZZZZ</name>
<reference evidence="1" key="1">
    <citation type="journal article" date="2015" name="Nature">
        <title>Complex archaea that bridge the gap between prokaryotes and eukaryotes.</title>
        <authorList>
            <person name="Spang A."/>
            <person name="Saw J.H."/>
            <person name="Jorgensen S.L."/>
            <person name="Zaremba-Niedzwiedzka K."/>
            <person name="Martijn J."/>
            <person name="Lind A.E."/>
            <person name="van Eijk R."/>
            <person name="Schleper C."/>
            <person name="Guy L."/>
            <person name="Ettema T.J."/>
        </authorList>
    </citation>
    <scope>NUCLEOTIDE SEQUENCE</scope>
</reference>